<reference evidence="4 5" key="1">
    <citation type="journal article" date="2015" name="Genome Announc.">
        <title>Complete Genome Sequence of Sedimenticola thiotaurini Strain SIP-G1, a Polyphosphate- and Polyhydroxyalkanoate-Accumulating Sulfur-Oxidizing Gammaproteobacterium Isolated from Salt Marsh Sediments.</title>
        <authorList>
            <person name="Flood B.E."/>
            <person name="Jones D.S."/>
            <person name="Bailey J.V."/>
        </authorList>
    </citation>
    <scope>NUCLEOTIDE SEQUENCE [LARGE SCALE GENOMIC DNA]</scope>
    <source>
        <strain evidence="4 5">SIP-G1</strain>
    </source>
</reference>
<keyword evidence="5" id="KW-1185">Reference proteome</keyword>
<evidence type="ECO:0000256" key="1">
    <source>
        <dbReference type="SAM" id="MobiDB-lite"/>
    </source>
</evidence>
<feature type="domain" description="Zinc finger/thioredoxin putative" evidence="3">
    <location>
        <begin position="1"/>
        <end position="35"/>
    </location>
</feature>
<feature type="region of interest" description="Disordered" evidence="1">
    <location>
        <begin position="143"/>
        <end position="163"/>
    </location>
</feature>
<keyword evidence="2" id="KW-0472">Membrane</keyword>
<dbReference type="NCBIfam" id="TIGR02098">
    <property type="entry name" value="MJ0042_CXXC"/>
    <property type="match status" value="1"/>
</dbReference>
<feature type="transmembrane region" description="Helical" evidence="2">
    <location>
        <begin position="224"/>
        <end position="245"/>
    </location>
</feature>
<keyword evidence="2" id="KW-0812">Transmembrane</keyword>
<sequence>MYTQCPHCQTLFRISAEQLQAAGGQAHCCRCDRIFSAVANLREPEPDETWSERDLADADTTTEQQNLELPFDAPPAEPERFEQPSDLSELMQALKITPDQPVDTADRSTADDQLAMDDERDPFEPPFVVDEPELDSVQIGLDSQLTDSNAPTPTTDEPSETAAIKPLDDYCVSAGIPIVPQEHHSDSSTPFPIPPNLPELPPTETDPLSLDESLSEQAHSGKHLFGWSLLILLLLVTALGQLAWFGRDHLLRYPAGRELLEATCNLLPCQLPPRHEPEKLQVITRAMTSHPTRDNALLVTLTLRNNSEFPQAWPQLELSLLDRGGNLVARRSFGPTEYQHRATELLQPGIPHNLRLELVDPGSRVAGFQFDFR</sequence>
<accession>A0A0F7K185</accession>
<dbReference type="Proteomes" id="UP000034410">
    <property type="component" value="Chromosome"/>
</dbReference>
<feature type="region of interest" description="Disordered" evidence="1">
    <location>
        <begin position="181"/>
        <end position="209"/>
    </location>
</feature>
<name>A0A0F7K185_9GAMM</name>
<evidence type="ECO:0000256" key="2">
    <source>
        <dbReference type="SAM" id="Phobius"/>
    </source>
</evidence>
<dbReference type="Pfam" id="PF11906">
    <property type="entry name" value="DUF3426"/>
    <property type="match status" value="1"/>
</dbReference>
<evidence type="ECO:0000313" key="5">
    <source>
        <dbReference type="Proteomes" id="UP000034410"/>
    </source>
</evidence>
<evidence type="ECO:0000313" key="4">
    <source>
        <dbReference type="EMBL" id="AKH21324.1"/>
    </source>
</evidence>
<feature type="compositionally biased region" description="Pro residues" evidence="1">
    <location>
        <begin position="191"/>
        <end position="201"/>
    </location>
</feature>
<organism evidence="4 5">
    <name type="scientific">Sedimenticola thiotaurini</name>
    <dbReference type="NCBI Taxonomy" id="1543721"/>
    <lineage>
        <taxon>Bacteria</taxon>
        <taxon>Pseudomonadati</taxon>
        <taxon>Pseudomonadota</taxon>
        <taxon>Gammaproteobacteria</taxon>
        <taxon>Chromatiales</taxon>
        <taxon>Sedimenticolaceae</taxon>
        <taxon>Sedimenticola</taxon>
    </lineage>
</organism>
<dbReference type="Pfam" id="PF13717">
    <property type="entry name" value="Zn_ribbon_4"/>
    <property type="match status" value="1"/>
</dbReference>
<protein>
    <recommendedName>
        <fullName evidence="3">Zinc finger/thioredoxin putative domain-containing protein</fullName>
    </recommendedName>
</protein>
<keyword evidence="2" id="KW-1133">Transmembrane helix</keyword>
<gene>
    <name evidence="4" type="ORF">AAY24_14200</name>
</gene>
<dbReference type="AlphaFoldDB" id="A0A0F7K185"/>
<dbReference type="InterPro" id="IPR021834">
    <property type="entry name" value="DUF3426"/>
</dbReference>
<dbReference type="EMBL" id="CP011412">
    <property type="protein sequence ID" value="AKH21324.1"/>
    <property type="molecule type" value="Genomic_DNA"/>
</dbReference>
<dbReference type="KEGG" id="seds:AAY24_14200"/>
<dbReference type="RefSeq" id="WP_046860253.1">
    <property type="nucleotide sequence ID" value="NZ_CP011412.1"/>
</dbReference>
<proteinExistence type="predicted"/>
<evidence type="ECO:0000259" key="3">
    <source>
        <dbReference type="Pfam" id="PF13717"/>
    </source>
</evidence>
<dbReference type="InterPro" id="IPR011723">
    <property type="entry name" value="Znf/thioredoxin_put"/>
</dbReference>
<feature type="region of interest" description="Disordered" evidence="1">
    <location>
        <begin position="43"/>
        <end position="63"/>
    </location>
</feature>
<feature type="compositionally biased region" description="Polar residues" evidence="1">
    <location>
        <begin position="143"/>
        <end position="156"/>
    </location>
</feature>